<comment type="similarity">
    <text evidence="1">Belongs to the carbon-nitrogen hydrolase superfamily. Nitrilase family.</text>
</comment>
<dbReference type="CDD" id="cd07564">
    <property type="entry name" value="nitrilases_CHs"/>
    <property type="match status" value="1"/>
</dbReference>
<dbReference type="PROSITE" id="PS00920">
    <property type="entry name" value="NITRIL_CHT_1"/>
    <property type="match status" value="1"/>
</dbReference>
<dbReference type="AlphaFoldDB" id="A0A166B7Y7"/>
<dbReference type="Gene3D" id="3.60.110.10">
    <property type="entry name" value="Carbon-nitrogen hydrolase"/>
    <property type="match status" value="1"/>
</dbReference>
<reference evidence="4 5" key="1">
    <citation type="journal article" date="2016" name="Front. Microbiol.">
        <title>Comparative Genomic Analysis Reveals a Diverse Repertoire of Genes Involved in Prokaryote-Eukaryote Interactions within the Pseudovibrio Genus.</title>
        <authorList>
            <person name="Romano S."/>
            <person name="Fernandez-Guerra A."/>
            <person name="Reen F.J."/>
            <person name="Glockner F.O."/>
            <person name="Crowley S.P."/>
            <person name="O'Sullivan O."/>
            <person name="Cotter P.D."/>
            <person name="Adams C."/>
            <person name="Dobson A.D."/>
            <person name="O'Gara F."/>
        </authorList>
    </citation>
    <scope>NUCLEOTIDE SEQUENCE [LARGE SCALE GENOMIC DNA]</scope>
    <source>
        <strain evidence="4 5">Ad2</strain>
    </source>
</reference>
<keyword evidence="5" id="KW-1185">Reference proteome</keyword>
<sequence length="332" mass="36841">MEILEVTHCGPKTAASDKIKVGLAQIAPVWLKREQTLQKVADAVELAGKQGCQLVTFGEALVPGYPFWIERTDGARFNDPKQKAIYAEYLEQGVVIEEGHLDEICALAKKYSISVYLGVMERASNRSGHSLYCTLVYIDQKGEIGSAHRKLQPTYEERLAWAPGDGHGLRVHPLGRFTVGGLNCFENWMPLSRAALYAQGEDLHVAVWPGGLHNTEDTTRFVAKESRSYVISVSGLMRKTDFPADTLALYEILENSDEILSNGGSCISAPDGTWVVEPQVGKEILITAELDHAVVRGERQNFDPTGHYSRPDVTRLIVDRKRQQLADFIDSE</sequence>
<dbReference type="OrthoDB" id="9803803at2"/>
<feature type="domain" description="CN hydrolase" evidence="3">
    <location>
        <begin position="19"/>
        <end position="292"/>
    </location>
</feature>
<dbReference type="PROSITE" id="PS50263">
    <property type="entry name" value="CN_HYDROLASE"/>
    <property type="match status" value="1"/>
</dbReference>
<dbReference type="STRING" id="989403.SAMN05421798_103177"/>
<dbReference type="InterPro" id="IPR036526">
    <property type="entry name" value="C-N_Hydrolase_sf"/>
</dbReference>
<name>A0A166B7Y7_9HYPH</name>
<organism evidence="4 5">
    <name type="scientific">Pseudovibrio axinellae</name>
    <dbReference type="NCBI Taxonomy" id="989403"/>
    <lineage>
        <taxon>Bacteria</taxon>
        <taxon>Pseudomonadati</taxon>
        <taxon>Pseudomonadota</taxon>
        <taxon>Alphaproteobacteria</taxon>
        <taxon>Hyphomicrobiales</taxon>
        <taxon>Stappiaceae</taxon>
        <taxon>Pseudovibrio</taxon>
    </lineage>
</organism>
<dbReference type="InterPro" id="IPR003010">
    <property type="entry name" value="C-N_Hydrolase"/>
</dbReference>
<dbReference type="PANTHER" id="PTHR46044:SF1">
    <property type="entry name" value="CN HYDROLASE DOMAIN-CONTAINING PROTEIN"/>
    <property type="match status" value="1"/>
</dbReference>
<dbReference type="Pfam" id="PF00795">
    <property type="entry name" value="CN_hydrolase"/>
    <property type="match status" value="1"/>
</dbReference>
<proteinExistence type="inferred from homology"/>
<gene>
    <name evidence="4" type="ORF">PsAD2_00023</name>
</gene>
<dbReference type="SUPFAM" id="SSF56317">
    <property type="entry name" value="Carbon-nitrogen hydrolase"/>
    <property type="match status" value="1"/>
</dbReference>
<dbReference type="InterPro" id="IPR044149">
    <property type="entry name" value="Nitrilases_CHs"/>
</dbReference>
<dbReference type="GO" id="GO:0018762">
    <property type="term" value="F:aliphatic nitrilase activity"/>
    <property type="evidence" value="ECO:0007669"/>
    <property type="project" value="UniProtKB-EC"/>
</dbReference>
<dbReference type="PANTHER" id="PTHR46044">
    <property type="entry name" value="NITRILASE"/>
    <property type="match status" value="1"/>
</dbReference>
<dbReference type="EC" id="3.5.5.7" evidence="4"/>
<dbReference type="EMBL" id="LMCB01000001">
    <property type="protein sequence ID" value="KZL21998.1"/>
    <property type="molecule type" value="Genomic_DNA"/>
</dbReference>
<evidence type="ECO:0000313" key="5">
    <source>
        <dbReference type="Proteomes" id="UP000076577"/>
    </source>
</evidence>
<feature type="active site" description="Proton acceptor" evidence="2">
    <location>
        <position position="59"/>
    </location>
</feature>
<evidence type="ECO:0000256" key="1">
    <source>
        <dbReference type="ARBA" id="ARBA00008129"/>
    </source>
</evidence>
<keyword evidence="4" id="KW-0378">Hydrolase</keyword>
<dbReference type="InterPro" id="IPR000132">
    <property type="entry name" value="Nitrilase/CN_hydratase_CS"/>
</dbReference>
<accession>A0A166B7Y7</accession>
<dbReference type="Proteomes" id="UP000076577">
    <property type="component" value="Unassembled WGS sequence"/>
</dbReference>
<protein>
    <submittedName>
        <fullName evidence="4">Aliphatic nitrilase</fullName>
        <ecNumber evidence="4">3.5.5.7</ecNumber>
    </submittedName>
</protein>
<comment type="caution">
    <text evidence="4">The sequence shown here is derived from an EMBL/GenBank/DDBJ whole genome shotgun (WGS) entry which is preliminary data.</text>
</comment>
<dbReference type="PATRIC" id="fig|989403.3.peg.24"/>
<evidence type="ECO:0000259" key="3">
    <source>
        <dbReference type="PROSITE" id="PS50263"/>
    </source>
</evidence>
<evidence type="ECO:0000313" key="4">
    <source>
        <dbReference type="EMBL" id="KZL21998.1"/>
    </source>
</evidence>
<evidence type="ECO:0000256" key="2">
    <source>
        <dbReference type="PROSITE-ProRule" id="PRU10139"/>
    </source>
</evidence>
<dbReference type="RefSeq" id="WP_068000324.1">
    <property type="nucleotide sequence ID" value="NZ_FOFM01000003.1"/>
</dbReference>